<organism evidence="1 2">
    <name type="scientific">Glossina austeni</name>
    <name type="common">Savannah tsetse fly</name>
    <dbReference type="NCBI Taxonomy" id="7395"/>
    <lineage>
        <taxon>Eukaryota</taxon>
        <taxon>Metazoa</taxon>
        <taxon>Ecdysozoa</taxon>
        <taxon>Arthropoda</taxon>
        <taxon>Hexapoda</taxon>
        <taxon>Insecta</taxon>
        <taxon>Pterygota</taxon>
        <taxon>Neoptera</taxon>
        <taxon>Endopterygota</taxon>
        <taxon>Diptera</taxon>
        <taxon>Brachycera</taxon>
        <taxon>Muscomorpha</taxon>
        <taxon>Hippoboscoidea</taxon>
        <taxon>Glossinidae</taxon>
        <taxon>Glossina</taxon>
    </lineage>
</organism>
<keyword evidence="2" id="KW-1185">Reference proteome</keyword>
<evidence type="ECO:0000313" key="2">
    <source>
        <dbReference type="Proteomes" id="UP000078200"/>
    </source>
</evidence>
<protein>
    <submittedName>
        <fullName evidence="1">Uncharacterized protein</fullName>
    </submittedName>
</protein>
<reference evidence="1" key="1">
    <citation type="submission" date="2020-05" db="UniProtKB">
        <authorList>
            <consortium name="EnsemblMetazoa"/>
        </authorList>
    </citation>
    <scope>IDENTIFICATION</scope>
    <source>
        <strain evidence="1">TTRI</strain>
    </source>
</reference>
<dbReference type="Proteomes" id="UP000078200">
    <property type="component" value="Unassembled WGS sequence"/>
</dbReference>
<name>A0A1A9V537_GLOAU</name>
<accession>A0A1A9V537</accession>
<dbReference type="EnsemblMetazoa" id="GAUT026203-RA">
    <property type="protein sequence ID" value="GAUT026203-PA"/>
    <property type="gene ID" value="GAUT026203"/>
</dbReference>
<dbReference type="VEuPathDB" id="VectorBase:GAUT026203"/>
<evidence type="ECO:0000313" key="1">
    <source>
        <dbReference type="EnsemblMetazoa" id="GAUT026203-PA"/>
    </source>
</evidence>
<proteinExistence type="predicted"/>
<sequence length="105" mass="11620">MPISVIRCKSLMGNKLEEDFVKGTIQNQQLYIIGLLNKFALLGLDLKSSILENGLCSLRITLFSGLGCTHKINKNILQRGCSITDGTLNFNAKEHSFFKSSVSKL</sequence>
<dbReference type="AlphaFoldDB" id="A0A1A9V537"/>